<protein>
    <submittedName>
        <fullName evidence="2">RD3-like protein</fullName>
    </submittedName>
</protein>
<proteinExistence type="predicted"/>
<sequence>VPAAAGRARARGARGVAALPLGAAGGPGARAARRRRPPPPPALEPAPPPRPRAGPPRAPRARLALRRPHPHRLRGRGARRAAAAHLEPARVPGAAGGPPRQLSTPPRPRP</sequence>
<feature type="compositionally biased region" description="Low complexity" evidence="1">
    <location>
        <begin position="80"/>
        <end position="100"/>
    </location>
</feature>
<feature type="compositionally biased region" description="Pro residues" evidence="1">
    <location>
        <begin position="38"/>
        <end position="58"/>
    </location>
</feature>
<accession>C1IPW5</accession>
<feature type="non-terminal residue" evidence="2">
    <location>
        <position position="110"/>
    </location>
</feature>
<evidence type="ECO:0000313" key="2">
    <source>
        <dbReference type="EMBL" id="ACI43178.1"/>
    </source>
</evidence>
<name>C1IPW5_CANLF</name>
<feature type="non-terminal residue" evidence="2">
    <location>
        <position position="1"/>
    </location>
</feature>
<dbReference type="EMBL" id="EU687745">
    <property type="protein sequence ID" value="ACI43178.1"/>
    <property type="molecule type" value="Genomic_DNA"/>
</dbReference>
<evidence type="ECO:0000256" key="1">
    <source>
        <dbReference type="SAM" id="MobiDB-lite"/>
    </source>
</evidence>
<feature type="compositionally biased region" description="Basic residues" evidence="1">
    <location>
        <begin position="59"/>
        <end position="79"/>
    </location>
</feature>
<dbReference type="AlphaFoldDB" id="C1IPW5"/>
<feature type="region of interest" description="Disordered" evidence="1">
    <location>
        <begin position="1"/>
        <end position="110"/>
    </location>
</feature>
<organism evidence="2">
    <name type="scientific">Canis lupus familiaris</name>
    <name type="common">Dog</name>
    <name type="synonym">Canis familiaris</name>
    <dbReference type="NCBI Taxonomy" id="9615"/>
    <lineage>
        <taxon>Eukaryota</taxon>
        <taxon>Metazoa</taxon>
        <taxon>Chordata</taxon>
        <taxon>Craniata</taxon>
        <taxon>Vertebrata</taxon>
        <taxon>Euteleostomi</taxon>
        <taxon>Mammalia</taxon>
        <taxon>Eutheria</taxon>
        <taxon>Laurasiatheria</taxon>
        <taxon>Carnivora</taxon>
        <taxon>Caniformia</taxon>
        <taxon>Canidae</taxon>
        <taxon>Canis</taxon>
    </lineage>
</organism>
<reference evidence="2" key="1">
    <citation type="journal article" date="2009" name="Mamm. Genome">
        <title>Canine RD3 mutation establishes rod-cone dysplasia type 2 (rcd2) as ortholog of human and murine rd3.</title>
        <authorList>
            <person name="Kukekova A.V."/>
            <person name="Goldstein O."/>
            <person name="Johnson J.L."/>
            <person name="Richardson M.A."/>
            <person name="Pearce-Kelling S.E."/>
            <person name="Swaroop A."/>
            <person name="Friedman J.S."/>
            <person name="Aguirre G.D."/>
            <person name="Acland G.M."/>
        </authorList>
    </citation>
    <scope>NUCLEOTIDE SEQUENCE</scope>
</reference>
<feature type="compositionally biased region" description="Low complexity" evidence="1">
    <location>
        <begin position="1"/>
        <end position="22"/>
    </location>
</feature>